<evidence type="ECO:0000313" key="2">
    <source>
        <dbReference type="EMBL" id="XBT97460.1"/>
    </source>
</evidence>
<feature type="signal peptide" evidence="1">
    <location>
        <begin position="1"/>
        <end position="20"/>
    </location>
</feature>
<dbReference type="RefSeq" id="WP_349962567.1">
    <property type="nucleotide sequence ID" value="NZ_CP157962.1"/>
</dbReference>
<reference evidence="2" key="1">
    <citation type="submission" date="2024-06" db="EMBL/GenBank/DDBJ databases">
        <authorList>
            <person name="Li T."/>
            <person name="Gao R."/>
        </authorList>
    </citation>
    <scope>NUCLEOTIDE SEQUENCE</scope>
    <source>
        <strain evidence="2">ZPR3</strain>
        <plasmid evidence="2">unnamed2</plasmid>
    </source>
</reference>
<keyword evidence="2" id="KW-0614">Plasmid</keyword>
<geneLocation type="plasmid" evidence="2">
    <name>unnamed2</name>
</geneLocation>
<proteinExistence type="predicted"/>
<organism evidence="2">
    <name type="scientific">Rhizobium sp. ZPR3</name>
    <dbReference type="NCBI Taxonomy" id="3158967"/>
    <lineage>
        <taxon>Bacteria</taxon>
        <taxon>Pseudomonadati</taxon>
        <taxon>Pseudomonadota</taxon>
        <taxon>Alphaproteobacteria</taxon>
        <taxon>Hyphomicrobiales</taxon>
        <taxon>Rhizobiaceae</taxon>
        <taxon>Rhizobium/Agrobacterium group</taxon>
        <taxon>Rhizobium</taxon>
    </lineage>
</organism>
<protein>
    <submittedName>
        <fullName evidence="2">Uncharacterized protein</fullName>
    </submittedName>
</protein>
<gene>
    <name evidence="2" type="ORF">ABM479_29805</name>
</gene>
<evidence type="ECO:0000256" key="1">
    <source>
        <dbReference type="SAM" id="SignalP"/>
    </source>
</evidence>
<keyword evidence="1" id="KW-0732">Signal</keyword>
<name>A0AAU7S4T0_9HYPH</name>
<dbReference type="AlphaFoldDB" id="A0AAU7S4T0"/>
<dbReference type="EMBL" id="CP157962">
    <property type="protein sequence ID" value="XBT97460.1"/>
    <property type="molecule type" value="Genomic_DNA"/>
</dbReference>
<accession>A0AAU7S4T0</accession>
<sequence>MEAKLVLAAIACGIATGANAGDCDFGRPIGKCTPTITLERTRGSAPSYGAELLVRSSARKCSKVEYFVNSTPYETVLSNSNADTESLFGSKPILKQDIRASRCTAYASKGEPGPRAAIPKEAMGQGGFPGHWSGHVRWLFVSDATDIVVSARGSNVTGTWHDGKSGFNTPFTGLISGNTLMFNYVAQGDGSQGTATMVLTGQNTASITFAAAPATFSGTLTRSP</sequence>
<feature type="chain" id="PRO_5043459351" evidence="1">
    <location>
        <begin position="21"/>
        <end position="224"/>
    </location>
</feature>